<keyword evidence="1" id="KW-0732">Signal</keyword>
<dbReference type="Proteomes" id="UP000008549">
    <property type="component" value="Unassembled WGS sequence"/>
</dbReference>
<dbReference type="HOGENOM" id="CLU_2796390_0_0_1"/>
<dbReference type="KEGG" id="cbr:CBG_10099"/>
<gene>
    <name evidence="4" type="primary">nlp-48</name>
    <name evidence="2 4" type="ORF">CBG10099</name>
    <name evidence="2" type="ORF">CBG_10099</name>
</gene>
<evidence type="ECO:0000256" key="1">
    <source>
        <dbReference type="SAM" id="SignalP"/>
    </source>
</evidence>
<evidence type="ECO:0000313" key="4">
    <source>
        <dbReference type="WormBase" id="CBG10099a"/>
    </source>
</evidence>
<dbReference type="CTD" id="8583753"/>
<dbReference type="STRING" id="6238.A8XAE0"/>
<dbReference type="WormBase" id="CBG10099a">
    <property type="protein sequence ID" value="CBP41700"/>
    <property type="gene ID" value="WBGene00031577"/>
    <property type="gene designation" value="Cbr-nlp-48"/>
</dbReference>
<dbReference type="RefSeq" id="XP_002641759.1">
    <property type="nucleotide sequence ID" value="XM_002641713.1"/>
</dbReference>
<feature type="chain" id="PRO_5002732020" evidence="1">
    <location>
        <begin position="26"/>
        <end position="78"/>
    </location>
</feature>
<feature type="signal peptide" evidence="1">
    <location>
        <begin position="1"/>
        <end position="25"/>
    </location>
</feature>
<name>A8XAE0_CAEBR</name>
<dbReference type="EMBL" id="HE601459">
    <property type="protein sequence ID" value="CAP29608.1"/>
    <property type="molecule type" value="Genomic_DNA"/>
</dbReference>
<reference evidence="2 3" key="1">
    <citation type="journal article" date="2003" name="PLoS Biol.">
        <title>The genome sequence of Caenorhabditis briggsae: a platform for comparative genomics.</title>
        <authorList>
            <person name="Stein L.D."/>
            <person name="Bao Z."/>
            <person name="Blasiar D."/>
            <person name="Blumenthal T."/>
            <person name="Brent M.R."/>
            <person name="Chen N."/>
            <person name="Chinwalla A."/>
            <person name="Clarke L."/>
            <person name="Clee C."/>
            <person name="Coghlan A."/>
            <person name="Coulson A."/>
            <person name="D'Eustachio P."/>
            <person name="Fitch D.H."/>
            <person name="Fulton L.A."/>
            <person name="Fulton R.E."/>
            <person name="Griffiths-Jones S."/>
            <person name="Harris T.W."/>
            <person name="Hillier L.W."/>
            <person name="Kamath R."/>
            <person name="Kuwabara P.E."/>
            <person name="Mardis E.R."/>
            <person name="Marra M.A."/>
            <person name="Miner T.L."/>
            <person name="Minx P."/>
            <person name="Mullikin J.C."/>
            <person name="Plumb R.W."/>
            <person name="Rogers J."/>
            <person name="Schein J.E."/>
            <person name="Sohrmann M."/>
            <person name="Spieth J."/>
            <person name="Stajich J.E."/>
            <person name="Wei C."/>
            <person name="Willey D."/>
            <person name="Wilson R.K."/>
            <person name="Durbin R."/>
            <person name="Waterston R.H."/>
        </authorList>
    </citation>
    <scope>NUCLEOTIDE SEQUENCE [LARGE SCALE GENOMIC DNA]</scope>
    <source>
        <strain evidence="2 3">AF16</strain>
    </source>
</reference>
<organism evidence="2 3">
    <name type="scientific">Caenorhabditis briggsae</name>
    <dbReference type="NCBI Taxonomy" id="6238"/>
    <lineage>
        <taxon>Eukaryota</taxon>
        <taxon>Metazoa</taxon>
        <taxon>Ecdysozoa</taxon>
        <taxon>Nematoda</taxon>
        <taxon>Chromadorea</taxon>
        <taxon>Rhabditida</taxon>
        <taxon>Rhabditina</taxon>
        <taxon>Rhabditomorpha</taxon>
        <taxon>Rhabditoidea</taxon>
        <taxon>Rhabditidae</taxon>
        <taxon>Peloderinae</taxon>
        <taxon>Caenorhabditis</taxon>
    </lineage>
</organism>
<evidence type="ECO:0000313" key="2">
    <source>
        <dbReference type="EMBL" id="CAP29608.1"/>
    </source>
</evidence>
<keyword evidence="3" id="KW-1185">Reference proteome</keyword>
<dbReference type="FunCoup" id="A8XAE0">
    <property type="interactions" value="75"/>
</dbReference>
<evidence type="ECO:0000313" key="3">
    <source>
        <dbReference type="Proteomes" id="UP000008549"/>
    </source>
</evidence>
<dbReference type="InParanoid" id="A8XAE0"/>
<dbReference type="AlphaFoldDB" id="A8XAE0"/>
<dbReference type="OMA" id="FSPFRMM"/>
<sequence length="78" mass="8828">MHSRTLAYSLLLIAIALCAVSVAYAPRVSFPFLCIISTNIRGVGDVPSMFFSPFRMMGKRNQFYGLFKKIRSNEVVDY</sequence>
<accession>A8XAE0</accession>
<dbReference type="eggNOG" id="ENOG502TK5B">
    <property type="taxonomic scope" value="Eukaryota"/>
</dbReference>
<reference evidence="2 3" key="2">
    <citation type="journal article" date="2011" name="PLoS Genet.">
        <title>Caenorhabditis briggsae recombinant inbred line genotypes reveal inter-strain incompatibility and the evolution of recombination.</title>
        <authorList>
            <person name="Ross J.A."/>
            <person name="Koboldt D.C."/>
            <person name="Staisch J.E."/>
            <person name="Chamberlin H.M."/>
            <person name="Gupta B.P."/>
            <person name="Miller R.D."/>
            <person name="Baird S.E."/>
            <person name="Haag E.S."/>
        </authorList>
    </citation>
    <scope>NUCLEOTIDE SEQUENCE [LARGE SCALE GENOMIC DNA]</scope>
    <source>
        <strain evidence="2 3">AF16</strain>
    </source>
</reference>
<proteinExistence type="predicted"/>
<protein>
    <submittedName>
        <fullName evidence="2">Protein CBG10099</fullName>
    </submittedName>
</protein>
<dbReference type="GeneID" id="8583753"/>